<proteinExistence type="predicted"/>
<comment type="caution">
    <text evidence="1">The sequence shown here is derived from an EMBL/GenBank/DDBJ whole genome shotgun (WGS) entry which is preliminary data.</text>
</comment>
<protein>
    <submittedName>
        <fullName evidence="1">Uncharacterized protein</fullName>
    </submittedName>
</protein>
<gene>
    <name evidence="1" type="ORF">PMAYCL1PPCAC_31393</name>
</gene>
<dbReference type="AlphaFoldDB" id="A0AAN5ICK4"/>
<keyword evidence="2" id="KW-1185">Reference proteome</keyword>
<evidence type="ECO:0000313" key="1">
    <source>
        <dbReference type="EMBL" id="GMR61198.1"/>
    </source>
</evidence>
<accession>A0AAN5ICK4</accession>
<dbReference type="Proteomes" id="UP001328107">
    <property type="component" value="Unassembled WGS sequence"/>
</dbReference>
<reference evidence="2" key="1">
    <citation type="submission" date="2022-10" db="EMBL/GenBank/DDBJ databases">
        <title>Genome assembly of Pristionchus species.</title>
        <authorList>
            <person name="Yoshida K."/>
            <person name="Sommer R.J."/>
        </authorList>
    </citation>
    <scope>NUCLEOTIDE SEQUENCE [LARGE SCALE GENOMIC DNA]</scope>
    <source>
        <strain evidence="2">RS5460</strain>
    </source>
</reference>
<organism evidence="1 2">
    <name type="scientific">Pristionchus mayeri</name>
    <dbReference type="NCBI Taxonomy" id="1317129"/>
    <lineage>
        <taxon>Eukaryota</taxon>
        <taxon>Metazoa</taxon>
        <taxon>Ecdysozoa</taxon>
        <taxon>Nematoda</taxon>
        <taxon>Chromadorea</taxon>
        <taxon>Rhabditida</taxon>
        <taxon>Rhabditina</taxon>
        <taxon>Diplogasteromorpha</taxon>
        <taxon>Diplogasteroidea</taxon>
        <taxon>Neodiplogasteridae</taxon>
        <taxon>Pristionchus</taxon>
    </lineage>
</organism>
<evidence type="ECO:0000313" key="2">
    <source>
        <dbReference type="Proteomes" id="UP001328107"/>
    </source>
</evidence>
<sequence>MIRMGMGDEEVRGVTSGLASSRLLESLRVRENCYDCRNDESYEMRCVRVNNDSIHNGHSGGSYSIASDHQLSKCHLEGMGNELIVIENERS</sequence>
<dbReference type="EMBL" id="BTRK01000006">
    <property type="protein sequence ID" value="GMR61198.1"/>
    <property type="molecule type" value="Genomic_DNA"/>
</dbReference>
<name>A0AAN5ICK4_9BILA</name>